<sequence length="479" mass="52332" precursor="true">MLALVITLALPAGPAATAPVPQGVTVARFTTNPLLSVQNVTRETAQNLDRPGIQPPFVSFAGPSVIRVPDWIEDAPGQYAMYFAHHKGGHIRVAFADDVRGPWTVHAPGAGVLGLEDVEGLIEDHVASPDVHVDDARRRLVMYFHGPLDGADFDQRTFVATSTNATRFEVASHEDLGEPYFRVFWHRGFAYSPGRLGPFARSRDGFTGFTTGPKLFDNRVRHYACVPWNDELYVFYSRMNEGPERIRLRTIDLADPAHPGLGRNWTEWALSAPREVLRPIEPYERQPGPRTLDPNVFFDIDGKAYLFYSGGHEQTIAGAELIIDEWQTLGIRNIRCASGAGVGLAGTEARVGAQPWLDTPATIQSLPASLVGARIVQTGIGDVRSNAAAEFFLRFEVSETATVTIAHDTATLGFPAWLGGWTATGETLNVEDPRGSLASPRILDVYERSFEPGAVAIGGNLPRDAAFPLDGVMYCVFVR</sequence>
<dbReference type="RefSeq" id="WP_145197194.1">
    <property type="nucleotide sequence ID" value="NZ_CP036434.1"/>
</dbReference>
<accession>A0A518ERN3</accession>
<gene>
    <name evidence="2" type="ORF">Poly30_22610</name>
</gene>
<dbReference type="Proteomes" id="UP000320390">
    <property type="component" value="Chromosome"/>
</dbReference>
<keyword evidence="1" id="KW-0732">Signal</keyword>
<evidence type="ECO:0000313" key="2">
    <source>
        <dbReference type="EMBL" id="QDV06746.1"/>
    </source>
</evidence>
<proteinExistence type="predicted"/>
<evidence type="ECO:0000256" key="1">
    <source>
        <dbReference type="SAM" id="SignalP"/>
    </source>
</evidence>
<keyword evidence="3" id="KW-1185">Reference proteome</keyword>
<dbReference type="AlphaFoldDB" id="A0A518ERN3"/>
<evidence type="ECO:0008006" key="4">
    <source>
        <dbReference type="Google" id="ProtNLM"/>
    </source>
</evidence>
<dbReference type="EMBL" id="CP036434">
    <property type="protein sequence ID" value="QDV06746.1"/>
    <property type="molecule type" value="Genomic_DNA"/>
</dbReference>
<name>A0A518ERN3_9BACT</name>
<feature type="signal peptide" evidence="1">
    <location>
        <begin position="1"/>
        <end position="17"/>
    </location>
</feature>
<dbReference type="InterPro" id="IPR023296">
    <property type="entry name" value="Glyco_hydro_beta-prop_sf"/>
</dbReference>
<reference evidence="2 3" key="1">
    <citation type="submission" date="2019-02" db="EMBL/GenBank/DDBJ databases">
        <title>Deep-cultivation of Planctomycetes and their phenomic and genomic characterization uncovers novel biology.</title>
        <authorList>
            <person name="Wiegand S."/>
            <person name="Jogler M."/>
            <person name="Boedeker C."/>
            <person name="Pinto D."/>
            <person name="Vollmers J."/>
            <person name="Rivas-Marin E."/>
            <person name="Kohn T."/>
            <person name="Peeters S.H."/>
            <person name="Heuer A."/>
            <person name="Rast P."/>
            <person name="Oberbeckmann S."/>
            <person name="Bunk B."/>
            <person name="Jeske O."/>
            <person name="Meyerdierks A."/>
            <person name="Storesund J.E."/>
            <person name="Kallscheuer N."/>
            <person name="Luecker S."/>
            <person name="Lage O.M."/>
            <person name="Pohl T."/>
            <person name="Merkel B.J."/>
            <person name="Hornburger P."/>
            <person name="Mueller R.-W."/>
            <person name="Bruemmer F."/>
            <person name="Labrenz M."/>
            <person name="Spormann A.M."/>
            <person name="Op den Camp H."/>
            <person name="Overmann J."/>
            <person name="Amann R."/>
            <person name="Jetten M.S.M."/>
            <person name="Mascher T."/>
            <person name="Medema M.H."/>
            <person name="Devos D.P."/>
            <person name="Kaster A.-K."/>
            <person name="Ovreas L."/>
            <person name="Rohde M."/>
            <person name="Galperin M.Y."/>
            <person name="Jogler C."/>
        </authorList>
    </citation>
    <scope>NUCLEOTIDE SEQUENCE [LARGE SCALE GENOMIC DNA]</scope>
    <source>
        <strain evidence="2 3">Poly30</strain>
    </source>
</reference>
<dbReference type="Gene3D" id="2.115.10.20">
    <property type="entry name" value="Glycosyl hydrolase domain, family 43"/>
    <property type="match status" value="2"/>
</dbReference>
<organism evidence="2 3">
    <name type="scientific">Saltatorellus ferox</name>
    <dbReference type="NCBI Taxonomy" id="2528018"/>
    <lineage>
        <taxon>Bacteria</taxon>
        <taxon>Pseudomonadati</taxon>
        <taxon>Planctomycetota</taxon>
        <taxon>Planctomycetia</taxon>
        <taxon>Planctomycetia incertae sedis</taxon>
        <taxon>Saltatorellus</taxon>
    </lineage>
</organism>
<evidence type="ECO:0000313" key="3">
    <source>
        <dbReference type="Proteomes" id="UP000320390"/>
    </source>
</evidence>
<dbReference type="SUPFAM" id="SSF75005">
    <property type="entry name" value="Arabinanase/levansucrase/invertase"/>
    <property type="match status" value="1"/>
</dbReference>
<dbReference type="OrthoDB" id="1413930at2"/>
<feature type="chain" id="PRO_5022037874" description="Glycosyl hydrolases family 43" evidence="1">
    <location>
        <begin position="18"/>
        <end position="479"/>
    </location>
</feature>
<protein>
    <recommendedName>
        <fullName evidence="4">Glycosyl hydrolases family 43</fullName>
    </recommendedName>
</protein>